<dbReference type="InterPro" id="IPR036249">
    <property type="entry name" value="Thioredoxin-like_sf"/>
</dbReference>
<dbReference type="PROSITE" id="PS00194">
    <property type="entry name" value="THIOREDOXIN_1"/>
    <property type="match status" value="1"/>
</dbReference>
<dbReference type="InterPro" id="IPR050553">
    <property type="entry name" value="Thioredoxin_ResA/DsbE_sf"/>
</dbReference>
<evidence type="ECO:0000259" key="6">
    <source>
        <dbReference type="PROSITE" id="PS51352"/>
    </source>
</evidence>
<evidence type="ECO:0000256" key="4">
    <source>
        <dbReference type="SAM" id="MobiDB-lite"/>
    </source>
</evidence>
<feature type="domain" description="Thioredoxin" evidence="6">
    <location>
        <begin position="57"/>
        <end position="196"/>
    </location>
</feature>
<feature type="region of interest" description="Disordered" evidence="4">
    <location>
        <begin position="1"/>
        <end position="20"/>
    </location>
</feature>
<evidence type="ECO:0000256" key="1">
    <source>
        <dbReference type="ARBA" id="ARBA00004196"/>
    </source>
</evidence>
<dbReference type="Proteomes" id="UP001501627">
    <property type="component" value="Unassembled WGS sequence"/>
</dbReference>
<dbReference type="PANTHER" id="PTHR42852">
    <property type="entry name" value="THIOL:DISULFIDE INTERCHANGE PROTEIN DSBE"/>
    <property type="match status" value="1"/>
</dbReference>
<keyword evidence="8" id="KW-1185">Reference proteome</keyword>
<evidence type="ECO:0000313" key="7">
    <source>
        <dbReference type="EMBL" id="GAA3988262.1"/>
    </source>
</evidence>
<gene>
    <name evidence="7" type="ORF">GCM10022279_09150</name>
</gene>
<keyword evidence="5" id="KW-1133">Transmembrane helix</keyword>
<evidence type="ECO:0000256" key="2">
    <source>
        <dbReference type="ARBA" id="ARBA00022748"/>
    </source>
</evidence>
<organism evidence="7 8">
    <name type="scientific">Comamonas faecalis</name>
    <dbReference type="NCBI Taxonomy" id="1387849"/>
    <lineage>
        <taxon>Bacteria</taxon>
        <taxon>Pseudomonadati</taxon>
        <taxon>Pseudomonadota</taxon>
        <taxon>Betaproteobacteria</taxon>
        <taxon>Burkholderiales</taxon>
        <taxon>Comamonadaceae</taxon>
        <taxon>Comamonas</taxon>
    </lineage>
</organism>
<dbReference type="CDD" id="cd02966">
    <property type="entry name" value="TlpA_like_family"/>
    <property type="match status" value="1"/>
</dbReference>
<protein>
    <recommendedName>
        <fullName evidence="6">Thioredoxin domain-containing protein</fullName>
    </recommendedName>
</protein>
<dbReference type="PROSITE" id="PS51352">
    <property type="entry name" value="THIOREDOXIN_2"/>
    <property type="match status" value="1"/>
</dbReference>
<evidence type="ECO:0000256" key="5">
    <source>
        <dbReference type="SAM" id="Phobius"/>
    </source>
</evidence>
<dbReference type="InterPro" id="IPR017937">
    <property type="entry name" value="Thioredoxin_CS"/>
</dbReference>
<evidence type="ECO:0000256" key="3">
    <source>
        <dbReference type="ARBA" id="ARBA00023284"/>
    </source>
</evidence>
<dbReference type="Gene3D" id="3.40.30.10">
    <property type="entry name" value="Glutaredoxin"/>
    <property type="match status" value="1"/>
</dbReference>
<accession>A0ABP7QV20</accession>
<keyword evidence="3" id="KW-0676">Redox-active center</keyword>
<dbReference type="InterPro" id="IPR013740">
    <property type="entry name" value="Redoxin"/>
</dbReference>
<comment type="subcellular location">
    <subcellularLocation>
        <location evidence="1">Cell envelope</location>
    </subcellularLocation>
</comment>
<dbReference type="Pfam" id="PF08534">
    <property type="entry name" value="Redoxin"/>
    <property type="match status" value="1"/>
</dbReference>
<dbReference type="RefSeq" id="WP_344868494.1">
    <property type="nucleotide sequence ID" value="NZ_BAABBP010000006.1"/>
</dbReference>
<keyword evidence="2" id="KW-0201">Cytochrome c-type biogenesis</keyword>
<feature type="transmembrane region" description="Helical" evidence="5">
    <location>
        <begin position="29"/>
        <end position="48"/>
    </location>
</feature>
<reference evidence="8" key="1">
    <citation type="journal article" date="2019" name="Int. J. Syst. Evol. Microbiol.">
        <title>The Global Catalogue of Microorganisms (GCM) 10K type strain sequencing project: providing services to taxonomists for standard genome sequencing and annotation.</title>
        <authorList>
            <consortium name="The Broad Institute Genomics Platform"/>
            <consortium name="The Broad Institute Genome Sequencing Center for Infectious Disease"/>
            <person name="Wu L."/>
            <person name="Ma J."/>
        </authorList>
    </citation>
    <scope>NUCLEOTIDE SEQUENCE [LARGE SCALE GENOMIC DNA]</scope>
    <source>
        <strain evidence="8">JCM 17561</strain>
    </source>
</reference>
<dbReference type="EMBL" id="BAABBP010000006">
    <property type="protein sequence ID" value="GAA3988262.1"/>
    <property type="molecule type" value="Genomic_DNA"/>
</dbReference>
<evidence type="ECO:0000313" key="8">
    <source>
        <dbReference type="Proteomes" id="UP001501627"/>
    </source>
</evidence>
<comment type="caution">
    <text evidence="7">The sequence shown here is derived from an EMBL/GenBank/DDBJ whole genome shotgun (WGS) entry which is preliminary data.</text>
</comment>
<keyword evidence="5" id="KW-0472">Membrane</keyword>
<proteinExistence type="predicted"/>
<dbReference type="PROSITE" id="PS51318">
    <property type="entry name" value="TAT"/>
    <property type="match status" value="1"/>
</dbReference>
<dbReference type="PANTHER" id="PTHR42852:SF13">
    <property type="entry name" value="PROTEIN DIPZ"/>
    <property type="match status" value="1"/>
</dbReference>
<dbReference type="InterPro" id="IPR006311">
    <property type="entry name" value="TAT_signal"/>
</dbReference>
<dbReference type="SUPFAM" id="SSF52833">
    <property type="entry name" value="Thioredoxin-like"/>
    <property type="match status" value="1"/>
</dbReference>
<name>A0ABP7QV20_9BURK</name>
<dbReference type="InterPro" id="IPR013766">
    <property type="entry name" value="Thioredoxin_domain"/>
</dbReference>
<keyword evidence="5" id="KW-0812">Transmembrane</keyword>
<sequence>MTTNDSSFIPPSGEPQGALAKGMTGRRRLLTYGLGAVAGLAGAGWGWWRMQPSGLADGVLDAFWAAQFDGIDGVPVAMQAFAGKPLLLNFWATWCPPCVEELPLLNSFYHQHRDKGWQVLGLAIDQPGNVHKFLQRMALDFPLALGQATATQFSRDLGNDVGGLPFSILFAADGSIAQRKMGQLKEDDLDRWVASL</sequence>